<dbReference type="InterPro" id="IPR039428">
    <property type="entry name" value="NUOK/Mnh_C1-like"/>
</dbReference>
<dbReference type="NCBIfam" id="NF004320">
    <property type="entry name" value="PRK05715.1-2"/>
    <property type="match status" value="1"/>
</dbReference>
<evidence type="ECO:0000256" key="6">
    <source>
        <dbReference type="ARBA" id="ARBA00022692"/>
    </source>
</evidence>
<keyword evidence="11" id="KW-0830">Ubiquinone</keyword>
<dbReference type="GO" id="GO:0030964">
    <property type="term" value="C:NADH dehydrogenase complex"/>
    <property type="evidence" value="ECO:0007669"/>
    <property type="project" value="TreeGrafter"/>
</dbReference>
<feature type="transmembrane region" description="Helical" evidence="11">
    <location>
        <begin position="64"/>
        <end position="87"/>
    </location>
</feature>
<feature type="transmembrane region" description="Helical" evidence="11">
    <location>
        <begin position="7"/>
        <end position="26"/>
    </location>
</feature>
<comment type="similarity">
    <text evidence="3 11">Belongs to the complex I subunit 4L family.</text>
</comment>
<keyword evidence="5" id="KW-0997">Cell inner membrane</keyword>
<comment type="subunit">
    <text evidence="11">NDH-1 is composed of 14 different subunits. Subunits NuoA, H, J, K, L, M, N constitute the membrane sector of the complex.</text>
</comment>
<sequence>MEYTASLHDYIVLSCILFGIGCVGFLTRRNALFLFMFLELMLNDTNLLFVAFSHFRGEMDGQVVVFFIYALAAAEVAVGLAIMISLFRHLKDVDLDKIRLMKW</sequence>
<comment type="catalytic activity">
    <reaction evidence="11">
        <text>a quinone + NADH + 5 H(+)(in) = a quinol + NAD(+) + 4 H(+)(out)</text>
        <dbReference type="Rhea" id="RHEA:57888"/>
        <dbReference type="ChEBI" id="CHEBI:15378"/>
        <dbReference type="ChEBI" id="CHEBI:24646"/>
        <dbReference type="ChEBI" id="CHEBI:57540"/>
        <dbReference type="ChEBI" id="CHEBI:57945"/>
        <dbReference type="ChEBI" id="CHEBI:132124"/>
    </reaction>
</comment>
<dbReference type="NCBIfam" id="NF004321">
    <property type="entry name" value="PRK05715.1-3"/>
    <property type="match status" value="1"/>
</dbReference>
<reference evidence="12 13" key="1">
    <citation type="submission" date="2020-02" db="EMBL/GenBank/DDBJ databases">
        <title>Genome analysis of Thermosulfuriphilus ammonigenes ST65T, an anaerobic thermophilic chemolithoautotrophic bacterium isolated from a deep-sea hydrothermal vent.</title>
        <authorList>
            <person name="Slobodkina G."/>
            <person name="Allioux M."/>
            <person name="Merkel A."/>
            <person name="Alain K."/>
            <person name="Jebbar M."/>
            <person name="Slobodkin A."/>
        </authorList>
    </citation>
    <scope>NUCLEOTIDE SEQUENCE [LARGE SCALE GENOMIC DNA]</scope>
    <source>
        <strain evidence="12 13">ST65</strain>
    </source>
</reference>
<evidence type="ECO:0000256" key="7">
    <source>
        <dbReference type="ARBA" id="ARBA00022719"/>
    </source>
</evidence>
<dbReference type="RefSeq" id="WP_166031013.1">
    <property type="nucleotide sequence ID" value="NZ_CP048877.1"/>
</dbReference>
<evidence type="ECO:0000256" key="9">
    <source>
        <dbReference type="ARBA" id="ARBA00022989"/>
    </source>
</evidence>
<evidence type="ECO:0000256" key="4">
    <source>
        <dbReference type="ARBA" id="ARBA00022448"/>
    </source>
</evidence>
<protein>
    <recommendedName>
        <fullName evidence="11">NADH-quinone oxidoreductase subunit K</fullName>
        <ecNumber evidence="11">7.1.1.-</ecNumber>
    </recommendedName>
    <alternativeName>
        <fullName evidence="11">NADH dehydrogenase I subunit K</fullName>
    </alternativeName>
    <alternativeName>
        <fullName evidence="11">NDH-1 subunit K</fullName>
    </alternativeName>
</protein>
<dbReference type="GO" id="GO:0042773">
    <property type="term" value="P:ATP synthesis coupled electron transport"/>
    <property type="evidence" value="ECO:0007669"/>
    <property type="project" value="InterPro"/>
</dbReference>
<keyword evidence="8 11" id="KW-1278">Translocase</keyword>
<dbReference type="EC" id="7.1.1.-" evidence="11"/>
<dbReference type="Pfam" id="PF00420">
    <property type="entry name" value="Oxidored_q2"/>
    <property type="match status" value="1"/>
</dbReference>
<evidence type="ECO:0000313" key="12">
    <source>
        <dbReference type="EMBL" id="QIJ70790.1"/>
    </source>
</evidence>
<dbReference type="Gene3D" id="1.10.287.3510">
    <property type="match status" value="1"/>
</dbReference>
<evidence type="ECO:0000256" key="11">
    <source>
        <dbReference type="HAMAP-Rule" id="MF_01456"/>
    </source>
</evidence>
<organism evidence="12 13">
    <name type="scientific">Thermosulfuriphilus ammonigenes</name>
    <dbReference type="NCBI Taxonomy" id="1936021"/>
    <lineage>
        <taxon>Bacteria</taxon>
        <taxon>Pseudomonadati</taxon>
        <taxon>Thermodesulfobacteriota</taxon>
        <taxon>Thermodesulfobacteria</taxon>
        <taxon>Thermodesulfobacteriales</taxon>
        <taxon>Thermodesulfobacteriaceae</taxon>
        <taxon>Thermosulfuriphilus</taxon>
    </lineage>
</organism>
<keyword evidence="11" id="KW-1003">Cell membrane</keyword>
<keyword evidence="12" id="KW-0560">Oxidoreductase</keyword>
<keyword evidence="6 11" id="KW-0812">Transmembrane</keyword>
<dbReference type="KEGG" id="tav:G4V39_00240"/>
<feature type="transmembrane region" description="Helical" evidence="11">
    <location>
        <begin position="32"/>
        <end position="52"/>
    </location>
</feature>
<comment type="function">
    <text evidence="1 11">NDH-1 shuttles electrons from NADH, via FMN and iron-sulfur (Fe-S) centers, to quinones in the respiratory chain. The immediate electron acceptor for the enzyme in this species is believed to be ubiquinone. Couples the redox reaction to proton translocation (for every two electrons transferred, four hydrogen ions are translocated across the cytoplasmic membrane), and thus conserves the redox energy in a proton gradient.</text>
</comment>
<comment type="subcellular location">
    <subcellularLocation>
        <location evidence="11">Cell membrane</location>
        <topology evidence="11">Multi-pass membrane protein</topology>
    </subcellularLocation>
    <subcellularLocation>
        <location evidence="2">Membrane</location>
        <topology evidence="2">Multi-pass membrane protein</topology>
    </subcellularLocation>
</comment>
<dbReference type="PANTHER" id="PTHR11434:SF16">
    <property type="entry name" value="NADH-UBIQUINONE OXIDOREDUCTASE CHAIN 4L"/>
    <property type="match status" value="1"/>
</dbReference>
<accession>A0A6G7PT43</accession>
<keyword evidence="7 11" id="KW-0874">Quinone</keyword>
<dbReference type="InterPro" id="IPR001133">
    <property type="entry name" value="NADH_UbQ_OxRdtase_chain4L/K"/>
</dbReference>
<gene>
    <name evidence="11 12" type="primary">nuoK</name>
    <name evidence="12" type="ORF">G4V39_00240</name>
</gene>
<keyword evidence="11" id="KW-0520">NAD</keyword>
<evidence type="ECO:0000256" key="10">
    <source>
        <dbReference type="ARBA" id="ARBA00023136"/>
    </source>
</evidence>
<keyword evidence="13" id="KW-1185">Reference proteome</keyword>
<evidence type="ECO:0000256" key="5">
    <source>
        <dbReference type="ARBA" id="ARBA00022519"/>
    </source>
</evidence>
<dbReference type="GO" id="GO:0005886">
    <property type="term" value="C:plasma membrane"/>
    <property type="evidence" value="ECO:0007669"/>
    <property type="project" value="UniProtKB-SubCell"/>
</dbReference>
<keyword evidence="9 11" id="KW-1133">Transmembrane helix</keyword>
<dbReference type="FunFam" id="1.10.287.3510:FF:000001">
    <property type="entry name" value="NADH-quinone oxidoreductase subunit K"/>
    <property type="match status" value="1"/>
</dbReference>
<dbReference type="GO" id="GO:0050136">
    <property type="term" value="F:NADH dehydrogenase (quinone) (non-electrogenic) activity"/>
    <property type="evidence" value="ECO:0007669"/>
    <property type="project" value="UniProtKB-UniRule"/>
</dbReference>
<evidence type="ECO:0000256" key="2">
    <source>
        <dbReference type="ARBA" id="ARBA00004141"/>
    </source>
</evidence>
<evidence type="ECO:0000256" key="3">
    <source>
        <dbReference type="ARBA" id="ARBA00010519"/>
    </source>
</evidence>
<dbReference type="Proteomes" id="UP000502179">
    <property type="component" value="Chromosome"/>
</dbReference>
<dbReference type="HAMAP" id="MF_01456">
    <property type="entry name" value="NDH1_NuoK"/>
    <property type="match status" value="1"/>
</dbReference>
<keyword evidence="10 11" id="KW-0472">Membrane</keyword>
<keyword evidence="4 11" id="KW-0813">Transport</keyword>
<dbReference type="PANTHER" id="PTHR11434">
    <property type="entry name" value="NADH-UBIQUINONE OXIDOREDUCTASE SUBUNIT ND4L"/>
    <property type="match status" value="1"/>
</dbReference>
<evidence type="ECO:0000256" key="8">
    <source>
        <dbReference type="ARBA" id="ARBA00022967"/>
    </source>
</evidence>
<proteinExistence type="inferred from homology"/>
<evidence type="ECO:0000256" key="1">
    <source>
        <dbReference type="ARBA" id="ARBA00002378"/>
    </source>
</evidence>
<evidence type="ECO:0000313" key="13">
    <source>
        <dbReference type="Proteomes" id="UP000502179"/>
    </source>
</evidence>
<dbReference type="EMBL" id="CP048877">
    <property type="protein sequence ID" value="QIJ70790.1"/>
    <property type="molecule type" value="Genomic_DNA"/>
</dbReference>
<dbReference type="GO" id="GO:0048038">
    <property type="term" value="F:quinone binding"/>
    <property type="evidence" value="ECO:0007669"/>
    <property type="project" value="UniProtKB-KW"/>
</dbReference>
<name>A0A6G7PT43_9BACT</name>
<dbReference type="AlphaFoldDB" id="A0A6G7PT43"/>